<reference evidence="3" key="1">
    <citation type="journal article" date="2012" name="Nat. Biotechnol.">
        <title>Reference genome sequence of the model plant Setaria.</title>
        <authorList>
            <person name="Bennetzen J.L."/>
            <person name="Schmutz J."/>
            <person name="Wang H."/>
            <person name="Percifield R."/>
            <person name="Hawkins J."/>
            <person name="Pontaroli A.C."/>
            <person name="Estep M."/>
            <person name="Feng L."/>
            <person name="Vaughn J.N."/>
            <person name="Grimwood J."/>
            <person name="Jenkins J."/>
            <person name="Barry K."/>
            <person name="Lindquist E."/>
            <person name="Hellsten U."/>
            <person name="Deshpande S."/>
            <person name="Wang X."/>
            <person name="Wu X."/>
            <person name="Mitros T."/>
            <person name="Triplett J."/>
            <person name="Yang X."/>
            <person name="Ye C.Y."/>
            <person name="Mauro-Herrera M."/>
            <person name="Wang L."/>
            <person name="Li P."/>
            <person name="Sharma M."/>
            <person name="Sharma R."/>
            <person name="Ronald P.C."/>
            <person name="Panaud O."/>
            <person name="Kellogg E.A."/>
            <person name="Brutnell T.P."/>
            <person name="Doust A.N."/>
            <person name="Tuskan G.A."/>
            <person name="Rokhsar D."/>
            <person name="Devos K.M."/>
        </authorList>
    </citation>
    <scope>NUCLEOTIDE SEQUENCE [LARGE SCALE GENOMIC DNA]</scope>
    <source>
        <strain evidence="3">cv. Yugu1</strain>
    </source>
</reference>
<feature type="signal peptide" evidence="1">
    <location>
        <begin position="1"/>
        <end position="19"/>
    </location>
</feature>
<evidence type="ECO:0000313" key="2">
    <source>
        <dbReference type="EnsemblPlants" id="KQL25561"/>
    </source>
</evidence>
<evidence type="ECO:0000256" key="1">
    <source>
        <dbReference type="SAM" id="SignalP"/>
    </source>
</evidence>
<dbReference type="Proteomes" id="UP000004995">
    <property type="component" value="Unassembled WGS sequence"/>
</dbReference>
<reference evidence="2" key="2">
    <citation type="submission" date="2018-08" db="UniProtKB">
        <authorList>
            <consortium name="EnsemblPlants"/>
        </authorList>
    </citation>
    <scope>IDENTIFICATION</scope>
    <source>
        <strain evidence="2">Yugu1</strain>
    </source>
</reference>
<keyword evidence="3" id="KW-1185">Reference proteome</keyword>
<name>K4A155_SETIT</name>
<protein>
    <submittedName>
        <fullName evidence="2">Uncharacterized protein</fullName>
    </submittedName>
</protein>
<dbReference type="AlphaFoldDB" id="K4A155"/>
<keyword evidence="1" id="KW-0732">Signal</keyword>
<dbReference type="EMBL" id="AGNK02001222">
    <property type="status" value="NOT_ANNOTATED_CDS"/>
    <property type="molecule type" value="Genomic_DNA"/>
</dbReference>
<organism evidence="2 3">
    <name type="scientific">Setaria italica</name>
    <name type="common">Foxtail millet</name>
    <name type="synonym">Panicum italicum</name>
    <dbReference type="NCBI Taxonomy" id="4555"/>
    <lineage>
        <taxon>Eukaryota</taxon>
        <taxon>Viridiplantae</taxon>
        <taxon>Streptophyta</taxon>
        <taxon>Embryophyta</taxon>
        <taxon>Tracheophyta</taxon>
        <taxon>Spermatophyta</taxon>
        <taxon>Magnoliopsida</taxon>
        <taxon>Liliopsida</taxon>
        <taxon>Poales</taxon>
        <taxon>Poaceae</taxon>
        <taxon>PACMAD clade</taxon>
        <taxon>Panicoideae</taxon>
        <taxon>Panicodae</taxon>
        <taxon>Paniceae</taxon>
        <taxon>Cenchrinae</taxon>
        <taxon>Setaria</taxon>
    </lineage>
</organism>
<evidence type="ECO:0000313" key="3">
    <source>
        <dbReference type="Proteomes" id="UP000004995"/>
    </source>
</evidence>
<feature type="chain" id="PRO_5010128463" evidence="1">
    <location>
        <begin position="20"/>
        <end position="52"/>
    </location>
</feature>
<proteinExistence type="predicted"/>
<accession>K4A155</accession>
<dbReference type="EnsemblPlants" id="KQL25561">
    <property type="protein sequence ID" value="KQL25561"/>
    <property type="gene ID" value="SETIT_032597mg"/>
</dbReference>
<dbReference type="InParanoid" id="K4A155"/>
<sequence length="52" mass="6097">MLCCWFARLLLDWLLPCKIRKPSHHNFLKVLGRNNAASSLCLIEMYNCLLSF</sequence>
<dbReference type="Gramene" id="KQL25561">
    <property type="protein sequence ID" value="KQL25561"/>
    <property type="gene ID" value="SETIT_032597mg"/>
</dbReference>
<dbReference type="HOGENOM" id="CLU_3090867_0_0_1"/>